<dbReference type="EMBL" id="CM011674">
    <property type="protein sequence ID" value="TMS23392.1"/>
    <property type="molecule type" value="Genomic_DNA"/>
</dbReference>
<evidence type="ECO:0000313" key="1">
    <source>
        <dbReference type="EMBL" id="TMS23392.1"/>
    </source>
</evidence>
<proteinExistence type="predicted"/>
<name>A0ACD3RUS4_LARCR</name>
<accession>A0ACD3RUS4</accession>
<keyword evidence="2" id="KW-1185">Reference proteome</keyword>
<evidence type="ECO:0000313" key="2">
    <source>
        <dbReference type="Proteomes" id="UP000793456"/>
    </source>
</evidence>
<comment type="caution">
    <text evidence="1">The sequence shown here is derived from an EMBL/GenBank/DDBJ whole genome shotgun (WGS) entry which is preliminary data.</text>
</comment>
<sequence>MSLPQQLRYESDFDQLPHNIPISATIADTEEKKGFIDYFRFVIEVKTKGGKDIQKQNLLDVNVKGDNGARDQDPLFISLAGQLICCVIDGLVWEYAGSTLSAKERGRQMARLQHVWEIMWALIIHWTPGDFVPAPFSLSTCSPLGKVFIGNKQEIAESRIPELNTYMKRLLGLPTWLLLDEALRMFFYQTDQDSQHQPRALRRLRPPTRKVKTVKPKMDLFSSPRAECREVAVKLCLNNDQWLI</sequence>
<reference evidence="1" key="1">
    <citation type="submission" date="2018-11" db="EMBL/GenBank/DDBJ databases">
        <title>The sequence and de novo assembly of Larimichthys crocea genome using PacBio and Hi-C technologies.</title>
        <authorList>
            <person name="Xu P."/>
            <person name="Chen B."/>
            <person name="Zhou Z."/>
            <person name="Ke Q."/>
            <person name="Wu Y."/>
            <person name="Bai H."/>
            <person name="Pu F."/>
        </authorList>
    </citation>
    <scope>NUCLEOTIDE SEQUENCE</scope>
    <source>
        <tissue evidence="1">Muscle</tissue>
    </source>
</reference>
<gene>
    <name evidence="1" type="ORF">E3U43_008698</name>
</gene>
<protein>
    <submittedName>
        <fullName evidence="1">Uncharacterized protein</fullName>
    </submittedName>
</protein>
<organism evidence="1 2">
    <name type="scientific">Larimichthys crocea</name>
    <name type="common">Large yellow croaker</name>
    <name type="synonym">Pseudosciaena crocea</name>
    <dbReference type="NCBI Taxonomy" id="215358"/>
    <lineage>
        <taxon>Eukaryota</taxon>
        <taxon>Metazoa</taxon>
        <taxon>Chordata</taxon>
        <taxon>Craniata</taxon>
        <taxon>Vertebrata</taxon>
        <taxon>Euteleostomi</taxon>
        <taxon>Actinopterygii</taxon>
        <taxon>Neopterygii</taxon>
        <taxon>Teleostei</taxon>
        <taxon>Neoteleostei</taxon>
        <taxon>Acanthomorphata</taxon>
        <taxon>Eupercaria</taxon>
        <taxon>Sciaenidae</taxon>
        <taxon>Larimichthys</taxon>
    </lineage>
</organism>
<dbReference type="Proteomes" id="UP000793456">
    <property type="component" value="Chromosome I"/>
</dbReference>